<sequence length="297" mass="35084">MEPTSFHQIPRRYEDTKPAIEQAFAHKTILDIGQRISAKSQEKIEYEKRVALDECEVKTWRKAEIYKDKCVDDAVKKVEAKHKKFVSDLLKKHEEKVRKEVSRIEGVTQHIGAQNTLIERQKGEKKLNEVVAKLHSLFEVEKSAAVEAAQEEERSIASQREEDLRREHEIKMEEQHSAHEEKERNNLEELRLLMEEKMRKAVEDTILEQEERAKQMAQEITNNFNKRITKINKEMIELTEKQRKTETALNEMEKLKNKYIEKLKETTDAFTSFIERCRPDFYEGQSDFILPSNVLDV</sequence>
<evidence type="ECO:0000313" key="2">
    <source>
        <dbReference type="Ensembl" id="ENSCINP00000031963.1"/>
    </source>
</evidence>
<dbReference type="Proteomes" id="UP000008144">
    <property type="component" value="Unassembled WGS sequence"/>
</dbReference>
<reference evidence="2" key="3">
    <citation type="submission" date="2025-09" db="UniProtKB">
        <authorList>
            <consortium name="Ensembl"/>
        </authorList>
    </citation>
    <scope>IDENTIFICATION</scope>
</reference>
<dbReference type="RefSeq" id="XP_002127289.1">
    <property type="nucleotide sequence ID" value="XM_002127253.5"/>
</dbReference>
<accession>A0A1W2W9F8</accession>
<name>H2XQM9_CIOIN</name>
<proteinExistence type="predicted"/>
<keyword evidence="1" id="KW-0175">Coiled coil</keyword>
<keyword evidence="3" id="KW-1185">Reference proteome</keyword>
<dbReference type="InterPro" id="IPR038927">
    <property type="entry name" value="C6orf163"/>
</dbReference>
<reference evidence="2" key="2">
    <citation type="submission" date="2025-08" db="UniProtKB">
        <authorList>
            <consortium name="Ensembl"/>
        </authorList>
    </citation>
    <scope>IDENTIFICATION</scope>
</reference>
<evidence type="ECO:0000313" key="3">
    <source>
        <dbReference type="Proteomes" id="UP000008144"/>
    </source>
</evidence>
<accession>H2XQM9</accession>
<feature type="coiled-coil region" evidence="1">
    <location>
        <begin position="165"/>
        <end position="269"/>
    </location>
</feature>
<protein>
    <submittedName>
        <fullName evidence="2">Uncharacterized protein</fullName>
    </submittedName>
</protein>
<dbReference type="OrthoDB" id="8774892at2759"/>
<evidence type="ECO:0000256" key="1">
    <source>
        <dbReference type="SAM" id="Coils"/>
    </source>
</evidence>
<dbReference type="OMA" id="ECLKVEM"/>
<dbReference type="AlphaFoldDB" id="H2XQM9"/>
<gene>
    <name evidence="2" type="primary">LOC100183742</name>
</gene>
<dbReference type="Ensembl" id="ENSCINT00000036202.1">
    <property type="protein sequence ID" value="ENSCINP00000031963.1"/>
    <property type="gene ID" value="ENSCING00000019183.1"/>
</dbReference>
<dbReference type="PANTHER" id="PTHR34645">
    <property type="entry name" value="SIMILAR TO HYPOTHETICAL PROTEIN"/>
    <property type="match status" value="1"/>
</dbReference>
<dbReference type="InParanoid" id="H2XQM9"/>
<dbReference type="PANTHER" id="PTHR34645:SF1">
    <property type="entry name" value="GENE 136-RELATED"/>
    <property type="match status" value="1"/>
</dbReference>
<organism evidence="2 3">
    <name type="scientific">Ciona intestinalis</name>
    <name type="common">Transparent sea squirt</name>
    <name type="synonym">Ascidia intestinalis</name>
    <dbReference type="NCBI Taxonomy" id="7719"/>
    <lineage>
        <taxon>Eukaryota</taxon>
        <taxon>Metazoa</taxon>
        <taxon>Chordata</taxon>
        <taxon>Tunicata</taxon>
        <taxon>Ascidiacea</taxon>
        <taxon>Phlebobranchia</taxon>
        <taxon>Cionidae</taxon>
        <taxon>Ciona</taxon>
    </lineage>
</organism>
<dbReference type="HOGENOM" id="CLU_919262_0_0_1"/>
<dbReference type="GeneID" id="100183742"/>
<dbReference type="KEGG" id="cin:100183742"/>
<reference evidence="3" key="1">
    <citation type="journal article" date="2002" name="Science">
        <title>The draft genome of Ciona intestinalis: insights into chordate and vertebrate origins.</title>
        <authorList>
            <person name="Dehal P."/>
            <person name="Satou Y."/>
            <person name="Campbell R.K."/>
            <person name="Chapman J."/>
            <person name="Degnan B."/>
            <person name="De Tomaso A."/>
            <person name="Davidson B."/>
            <person name="Di Gregorio A."/>
            <person name="Gelpke M."/>
            <person name="Goodstein D.M."/>
            <person name="Harafuji N."/>
            <person name="Hastings K.E."/>
            <person name="Ho I."/>
            <person name="Hotta K."/>
            <person name="Huang W."/>
            <person name="Kawashima T."/>
            <person name="Lemaire P."/>
            <person name="Martinez D."/>
            <person name="Meinertzhagen I.A."/>
            <person name="Necula S."/>
            <person name="Nonaka M."/>
            <person name="Putnam N."/>
            <person name="Rash S."/>
            <person name="Saiga H."/>
            <person name="Satake M."/>
            <person name="Terry A."/>
            <person name="Yamada L."/>
            <person name="Wang H.G."/>
            <person name="Awazu S."/>
            <person name="Azumi K."/>
            <person name="Boore J."/>
            <person name="Branno M."/>
            <person name="Chin-Bow S."/>
            <person name="DeSantis R."/>
            <person name="Doyle S."/>
            <person name="Francino P."/>
            <person name="Keys D.N."/>
            <person name="Haga S."/>
            <person name="Hayashi H."/>
            <person name="Hino K."/>
            <person name="Imai K.S."/>
            <person name="Inaba K."/>
            <person name="Kano S."/>
            <person name="Kobayashi K."/>
            <person name="Kobayashi M."/>
            <person name="Lee B.I."/>
            <person name="Makabe K.W."/>
            <person name="Manohar C."/>
            <person name="Matassi G."/>
            <person name="Medina M."/>
            <person name="Mochizuki Y."/>
            <person name="Mount S."/>
            <person name="Morishita T."/>
            <person name="Miura S."/>
            <person name="Nakayama A."/>
            <person name="Nishizaka S."/>
            <person name="Nomoto H."/>
            <person name="Ohta F."/>
            <person name="Oishi K."/>
            <person name="Rigoutsos I."/>
            <person name="Sano M."/>
            <person name="Sasaki A."/>
            <person name="Sasakura Y."/>
            <person name="Shoguchi E."/>
            <person name="Shin-i T."/>
            <person name="Spagnuolo A."/>
            <person name="Stainier D."/>
            <person name="Suzuki M.M."/>
            <person name="Tassy O."/>
            <person name="Takatori N."/>
            <person name="Tokuoka M."/>
            <person name="Yagi K."/>
            <person name="Yoshizaki F."/>
            <person name="Wada S."/>
            <person name="Zhang C."/>
            <person name="Hyatt P.D."/>
            <person name="Larimer F."/>
            <person name="Detter C."/>
            <person name="Doggett N."/>
            <person name="Glavina T."/>
            <person name="Hawkins T."/>
            <person name="Richardson P."/>
            <person name="Lucas S."/>
            <person name="Kohara Y."/>
            <person name="Levine M."/>
            <person name="Satoh N."/>
            <person name="Rokhsar D.S."/>
        </authorList>
    </citation>
    <scope>NUCLEOTIDE SEQUENCE [LARGE SCALE GENOMIC DNA]</scope>
</reference>